<dbReference type="PANTHER" id="PTHR22601">
    <property type="entry name" value="ISP4 LIKE PROTEIN"/>
    <property type="match status" value="1"/>
</dbReference>
<dbReference type="GO" id="GO:0015031">
    <property type="term" value="P:protein transport"/>
    <property type="evidence" value="ECO:0007669"/>
    <property type="project" value="UniProtKB-KW"/>
</dbReference>
<dbReference type="NCBIfam" id="TIGR00727">
    <property type="entry name" value="ISP4_OPT"/>
    <property type="match status" value="1"/>
</dbReference>
<keyword evidence="7 9" id="KW-1133">Transmembrane helix</keyword>
<evidence type="ECO:0000256" key="9">
    <source>
        <dbReference type="SAM" id="Phobius"/>
    </source>
</evidence>
<evidence type="ECO:0000313" key="11">
    <source>
        <dbReference type="Proteomes" id="UP000443090"/>
    </source>
</evidence>
<keyword evidence="3" id="KW-0813">Transport</keyword>
<feature type="transmembrane region" description="Helical" evidence="9">
    <location>
        <begin position="360"/>
        <end position="383"/>
    </location>
</feature>
<dbReference type="EMBL" id="QGMI01000080">
    <property type="protein sequence ID" value="TVY47675.1"/>
    <property type="molecule type" value="Genomic_DNA"/>
</dbReference>
<comment type="subcellular location">
    <subcellularLocation>
        <location evidence="1">Membrane</location>
        <topology evidence="1">Multi-pass membrane protein</topology>
    </subcellularLocation>
</comment>
<evidence type="ECO:0000256" key="5">
    <source>
        <dbReference type="ARBA" id="ARBA00022856"/>
    </source>
</evidence>
<keyword evidence="8 9" id="KW-0472">Membrane</keyword>
<dbReference type="InterPro" id="IPR004648">
    <property type="entry name" value="Oligpept_transpt"/>
</dbReference>
<evidence type="ECO:0000313" key="10">
    <source>
        <dbReference type="EMBL" id="TVY47675.1"/>
    </source>
</evidence>
<proteinExistence type="inferred from homology"/>
<keyword evidence="11" id="KW-1185">Reference proteome</keyword>
<dbReference type="NCBIfam" id="TIGR00728">
    <property type="entry name" value="OPT_sfam"/>
    <property type="match status" value="1"/>
</dbReference>
<feature type="transmembrane region" description="Helical" evidence="9">
    <location>
        <begin position="245"/>
        <end position="267"/>
    </location>
</feature>
<feature type="transmembrane region" description="Helical" evidence="9">
    <location>
        <begin position="288"/>
        <end position="319"/>
    </location>
</feature>
<feature type="transmembrane region" description="Helical" evidence="9">
    <location>
        <begin position="516"/>
        <end position="536"/>
    </location>
</feature>
<dbReference type="OrthoDB" id="9986677at2759"/>
<feature type="transmembrane region" description="Helical" evidence="9">
    <location>
        <begin position="221"/>
        <end position="239"/>
    </location>
</feature>
<evidence type="ECO:0000256" key="8">
    <source>
        <dbReference type="ARBA" id="ARBA00023136"/>
    </source>
</evidence>
<protein>
    <submittedName>
        <fullName evidence="10">Sexual differentiation process protein</fullName>
    </submittedName>
</protein>
<sequence>MFSRFRGQKEPKVGIVEEVVSTDGVSTSIGKTSDVPDVEVEAVANSHLKTFNKLHEFDPNLPEDLRDAVDAAAENHDLTDELKLEHEVNDNSPYPEVRSAVRNYDDGGPSNTVRAWVIGLLLVTIASSLNQLFFLRYPSFSLSSLICQLVAYPIGCAWARWMPEWEFNWFGLKWKLNPGPFNMKEHTVITVMANCSLSGPVAYSVDTIVALKGFYKRDLGWGFNLLLTVSNQVIGYGLAGVCRRFLVWPAAMIWPTNLVSTSVFYALHDHRKSDPEKTNGWGIGRYRYFLYVVAGSFVWHWFPELIAPFLSVFAFVTWIKPNSPVINQLFGGATGLSLIPITFDWNIVTQYILSPLQFPVFAMVNIAISTILFFWIVTPALHFSGAYYGEYLPISDNTIRDNTGAAYNVSKVLTPDLRFDAAAYKEYSPLFMSQGNIWFYAMSFAAISGVLVHTALYERKAIWARFKDARVEDEDVHRRLMRKYKEVPEWWYIAIFIVMFAVSIVVVQVWDTGLPVWALIIAYMLPMIFIIPIGIVQAVTNFQIGLNIITELIVGFMLPGRPIAMMLFKAYGYAPMYQGLLFTQDLKMGHYMKVPPRVMMSAQGVATFWAGIVNVAVLEWAFGAIKNICDADNSAGFICPTGRSAFNSSVIFGVIGPQRLFGQNGLYKNFLWMFLVGALTPCLFFTLTRMFPKSKVRYLSTPLIFGGVLFIPPATPLTYLSWIIVGITFNYFIRRKYSGWWNQYNYLTSGGMDLGLALCLIVMFFAVSLPQKTMPDWWGTTVVANTMDSSGTAVQTVLPDGQIFGPPKGSWS</sequence>
<feature type="transmembrane region" description="Helical" evidence="9">
    <location>
        <begin position="548"/>
        <end position="568"/>
    </location>
</feature>
<comment type="similarity">
    <text evidence="2">Belongs to the oligopeptide OPT transporter family.</text>
</comment>
<keyword evidence="4 9" id="KW-0812">Transmembrane</keyword>
<feature type="transmembrane region" description="Helical" evidence="9">
    <location>
        <begin position="325"/>
        <end position="348"/>
    </location>
</feature>
<comment type="caution">
    <text evidence="10">The sequence shown here is derived from an EMBL/GenBank/DDBJ whole genome shotgun (WGS) entry which is preliminary data.</text>
</comment>
<feature type="transmembrane region" description="Helical" evidence="9">
    <location>
        <begin position="670"/>
        <end position="691"/>
    </location>
</feature>
<dbReference type="Proteomes" id="UP000443090">
    <property type="component" value="Unassembled WGS sequence"/>
</dbReference>
<name>A0A8H8S685_9HELO</name>
<feature type="transmembrane region" description="Helical" evidence="9">
    <location>
        <begin position="490"/>
        <end position="510"/>
    </location>
</feature>
<evidence type="ECO:0000256" key="4">
    <source>
        <dbReference type="ARBA" id="ARBA00022692"/>
    </source>
</evidence>
<reference evidence="10 11" key="1">
    <citation type="submission" date="2018-05" db="EMBL/GenBank/DDBJ databases">
        <title>Genome sequencing and assembly of the regulated plant pathogen Lachnellula willkommii and related sister species for the development of diagnostic species identification markers.</title>
        <authorList>
            <person name="Giroux E."/>
            <person name="Bilodeau G."/>
        </authorList>
    </citation>
    <scope>NUCLEOTIDE SEQUENCE [LARGE SCALE GENOMIC DNA]</scope>
    <source>
        <strain evidence="10 11">CBS 160.35</strain>
    </source>
</reference>
<evidence type="ECO:0000256" key="3">
    <source>
        <dbReference type="ARBA" id="ARBA00022448"/>
    </source>
</evidence>
<dbReference type="GO" id="GO:0016020">
    <property type="term" value="C:membrane"/>
    <property type="evidence" value="ECO:0007669"/>
    <property type="project" value="UniProtKB-SubCell"/>
</dbReference>
<evidence type="ECO:0000256" key="2">
    <source>
        <dbReference type="ARBA" id="ARBA00008807"/>
    </source>
</evidence>
<evidence type="ECO:0000256" key="1">
    <source>
        <dbReference type="ARBA" id="ARBA00004141"/>
    </source>
</evidence>
<organism evidence="10 11">
    <name type="scientific">Lachnellula occidentalis</name>
    <dbReference type="NCBI Taxonomy" id="215460"/>
    <lineage>
        <taxon>Eukaryota</taxon>
        <taxon>Fungi</taxon>
        <taxon>Dikarya</taxon>
        <taxon>Ascomycota</taxon>
        <taxon>Pezizomycotina</taxon>
        <taxon>Leotiomycetes</taxon>
        <taxon>Helotiales</taxon>
        <taxon>Lachnaceae</taxon>
        <taxon>Lachnellula</taxon>
    </lineage>
</organism>
<feature type="transmembrane region" description="Helical" evidence="9">
    <location>
        <begin position="703"/>
        <end position="732"/>
    </location>
</feature>
<gene>
    <name evidence="10" type="primary">isp4_0</name>
    <name evidence="10" type="ORF">LOCC1_G002892</name>
</gene>
<feature type="transmembrane region" description="Helical" evidence="9">
    <location>
        <begin position="140"/>
        <end position="159"/>
    </location>
</feature>
<feature type="transmembrane region" description="Helical" evidence="9">
    <location>
        <begin position="437"/>
        <end position="457"/>
    </location>
</feature>
<dbReference type="InterPro" id="IPR004813">
    <property type="entry name" value="OPT"/>
</dbReference>
<dbReference type="GO" id="GO:0035673">
    <property type="term" value="F:oligopeptide transmembrane transporter activity"/>
    <property type="evidence" value="ECO:0007669"/>
    <property type="project" value="InterPro"/>
</dbReference>
<dbReference type="AlphaFoldDB" id="A0A8H8S685"/>
<dbReference type="Pfam" id="PF03169">
    <property type="entry name" value="OPT"/>
    <property type="match status" value="1"/>
</dbReference>
<evidence type="ECO:0000256" key="6">
    <source>
        <dbReference type="ARBA" id="ARBA00022927"/>
    </source>
</evidence>
<feature type="transmembrane region" description="Helical" evidence="9">
    <location>
        <begin position="744"/>
        <end position="767"/>
    </location>
</feature>
<accession>A0A8H8S685</accession>
<evidence type="ECO:0000256" key="7">
    <source>
        <dbReference type="ARBA" id="ARBA00022989"/>
    </source>
</evidence>
<feature type="transmembrane region" description="Helical" evidence="9">
    <location>
        <begin position="115"/>
        <end position="134"/>
    </location>
</feature>
<keyword evidence="5" id="KW-0571">Peptide transport</keyword>
<keyword evidence="6" id="KW-0653">Protein transport</keyword>